<proteinExistence type="inferred from homology"/>
<keyword evidence="3" id="KW-0723">Serine/threonine-protein kinase</keyword>
<dbReference type="InterPro" id="IPR051131">
    <property type="entry name" value="NEK_Ser/Thr_kinase_NIMA"/>
</dbReference>
<dbReference type="GO" id="GO:0042157">
    <property type="term" value="P:lipoprotein metabolic process"/>
    <property type="evidence" value="ECO:0007669"/>
    <property type="project" value="InterPro"/>
</dbReference>
<evidence type="ECO:0000256" key="10">
    <source>
        <dbReference type="SAM" id="Coils"/>
    </source>
</evidence>
<comment type="similarity">
    <text evidence="1">Belongs to the apolipoprotein L family.</text>
</comment>
<keyword evidence="12" id="KW-0812">Transmembrane</keyword>
<feature type="coiled-coil region" evidence="10">
    <location>
        <begin position="258"/>
        <end position="285"/>
    </location>
</feature>
<evidence type="ECO:0000256" key="12">
    <source>
        <dbReference type="SAM" id="Phobius"/>
    </source>
</evidence>
<feature type="domain" description="Protein kinase" evidence="13">
    <location>
        <begin position="1"/>
        <end position="253"/>
    </location>
</feature>
<evidence type="ECO:0000313" key="15">
    <source>
        <dbReference type="Proteomes" id="UP000823561"/>
    </source>
</evidence>
<accession>A0AAV6FIP2</accession>
<keyword evidence="5" id="KW-0547">Nucleotide-binding</keyword>
<evidence type="ECO:0000256" key="9">
    <source>
        <dbReference type="ARBA" id="ARBA00048679"/>
    </source>
</evidence>
<keyword evidence="15" id="KW-1185">Reference proteome</keyword>
<keyword evidence="6" id="KW-0418">Kinase</keyword>
<evidence type="ECO:0000256" key="11">
    <source>
        <dbReference type="SAM" id="MobiDB-lite"/>
    </source>
</evidence>
<evidence type="ECO:0000256" key="5">
    <source>
        <dbReference type="ARBA" id="ARBA00022741"/>
    </source>
</evidence>
<keyword evidence="4" id="KW-0808">Transferase</keyword>
<comment type="caution">
    <text evidence="14">The sequence shown here is derived from an EMBL/GenBank/DDBJ whole genome shotgun (WGS) entry which is preliminary data.</text>
</comment>
<evidence type="ECO:0000256" key="8">
    <source>
        <dbReference type="ARBA" id="ARBA00047899"/>
    </source>
</evidence>
<keyword evidence="12" id="KW-0472">Membrane</keyword>
<dbReference type="GO" id="GO:0005576">
    <property type="term" value="C:extracellular region"/>
    <property type="evidence" value="ECO:0007669"/>
    <property type="project" value="InterPro"/>
</dbReference>
<organism evidence="14 15">
    <name type="scientific">Alosa alosa</name>
    <name type="common">allis shad</name>
    <dbReference type="NCBI Taxonomy" id="278164"/>
    <lineage>
        <taxon>Eukaryota</taxon>
        <taxon>Metazoa</taxon>
        <taxon>Chordata</taxon>
        <taxon>Craniata</taxon>
        <taxon>Vertebrata</taxon>
        <taxon>Euteleostomi</taxon>
        <taxon>Actinopterygii</taxon>
        <taxon>Neopterygii</taxon>
        <taxon>Teleostei</taxon>
        <taxon>Clupei</taxon>
        <taxon>Clupeiformes</taxon>
        <taxon>Clupeoidei</taxon>
        <taxon>Clupeidae</taxon>
        <taxon>Alosa</taxon>
    </lineage>
</organism>
<dbReference type="Pfam" id="PF05461">
    <property type="entry name" value="ApoL"/>
    <property type="match status" value="1"/>
</dbReference>
<dbReference type="Gene3D" id="1.10.510.10">
    <property type="entry name" value="Transferase(Phosphotransferase) domain 1"/>
    <property type="match status" value="1"/>
</dbReference>
<dbReference type="GO" id="GO:0005524">
    <property type="term" value="F:ATP binding"/>
    <property type="evidence" value="ECO:0007669"/>
    <property type="project" value="UniProtKB-KW"/>
</dbReference>
<comment type="catalytic activity">
    <reaction evidence="9">
        <text>L-seryl-[protein] + ATP = O-phospho-L-seryl-[protein] + ADP + H(+)</text>
        <dbReference type="Rhea" id="RHEA:17989"/>
        <dbReference type="Rhea" id="RHEA-COMP:9863"/>
        <dbReference type="Rhea" id="RHEA-COMP:11604"/>
        <dbReference type="ChEBI" id="CHEBI:15378"/>
        <dbReference type="ChEBI" id="CHEBI:29999"/>
        <dbReference type="ChEBI" id="CHEBI:30616"/>
        <dbReference type="ChEBI" id="CHEBI:83421"/>
        <dbReference type="ChEBI" id="CHEBI:456216"/>
        <dbReference type="EC" id="2.7.11.1"/>
    </reaction>
</comment>
<evidence type="ECO:0000256" key="4">
    <source>
        <dbReference type="ARBA" id="ARBA00022679"/>
    </source>
</evidence>
<keyword evidence="12" id="KW-1133">Transmembrane helix</keyword>
<dbReference type="EC" id="2.7.11.1" evidence="2"/>
<dbReference type="Pfam" id="PF00069">
    <property type="entry name" value="Pkinase"/>
    <property type="match status" value="1"/>
</dbReference>
<evidence type="ECO:0000256" key="3">
    <source>
        <dbReference type="ARBA" id="ARBA00022527"/>
    </source>
</evidence>
<protein>
    <recommendedName>
        <fullName evidence="2">non-specific serine/threonine protein kinase</fullName>
        <ecNumber evidence="2">2.7.11.1</ecNumber>
    </recommendedName>
</protein>
<evidence type="ECO:0000256" key="1">
    <source>
        <dbReference type="ARBA" id="ARBA00010090"/>
    </source>
</evidence>
<dbReference type="InterPro" id="IPR000719">
    <property type="entry name" value="Prot_kinase_dom"/>
</dbReference>
<dbReference type="AlphaFoldDB" id="A0AAV6FIP2"/>
<dbReference type="SMART" id="SM00219">
    <property type="entry name" value="TyrKc"/>
    <property type="match status" value="1"/>
</dbReference>
<gene>
    <name evidence="14" type="ORF">AALO_G00300870</name>
</gene>
<evidence type="ECO:0000256" key="6">
    <source>
        <dbReference type="ARBA" id="ARBA00022777"/>
    </source>
</evidence>
<comment type="catalytic activity">
    <reaction evidence="8">
        <text>L-threonyl-[protein] + ATP = O-phospho-L-threonyl-[protein] + ADP + H(+)</text>
        <dbReference type="Rhea" id="RHEA:46608"/>
        <dbReference type="Rhea" id="RHEA-COMP:11060"/>
        <dbReference type="Rhea" id="RHEA-COMP:11605"/>
        <dbReference type="ChEBI" id="CHEBI:15378"/>
        <dbReference type="ChEBI" id="CHEBI:30013"/>
        <dbReference type="ChEBI" id="CHEBI:30616"/>
        <dbReference type="ChEBI" id="CHEBI:61977"/>
        <dbReference type="ChEBI" id="CHEBI:456216"/>
        <dbReference type="EC" id="2.7.11.1"/>
    </reaction>
</comment>
<dbReference type="InterPro" id="IPR011009">
    <property type="entry name" value="Kinase-like_dom_sf"/>
</dbReference>
<evidence type="ECO:0000259" key="13">
    <source>
        <dbReference type="PROSITE" id="PS50011"/>
    </source>
</evidence>
<dbReference type="EMBL" id="JADWDJ010000024">
    <property type="protein sequence ID" value="KAG5261172.1"/>
    <property type="molecule type" value="Genomic_DNA"/>
</dbReference>
<dbReference type="PANTHER" id="PTHR44899:SF3">
    <property type="entry name" value="SERINE_THREONINE-PROTEIN KINASE NEK1"/>
    <property type="match status" value="1"/>
</dbReference>
<keyword evidence="10" id="KW-0175">Coiled coil</keyword>
<keyword evidence="7" id="KW-0067">ATP-binding</keyword>
<dbReference type="InterPro" id="IPR008405">
    <property type="entry name" value="ApoL"/>
</dbReference>
<evidence type="ECO:0000256" key="2">
    <source>
        <dbReference type="ARBA" id="ARBA00012513"/>
    </source>
</evidence>
<reference evidence="14" key="1">
    <citation type="submission" date="2020-10" db="EMBL/GenBank/DDBJ databases">
        <title>Chromosome-scale genome assembly of the Allis shad, Alosa alosa.</title>
        <authorList>
            <person name="Margot Z."/>
            <person name="Christophe K."/>
            <person name="Cabau C."/>
            <person name="Louis A."/>
            <person name="Berthelot C."/>
            <person name="Parey E."/>
            <person name="Roest Crollius H."/>
            <person name="Montfort J."/>
            <person name="Robinson-Rechavi M."/>
            <person name="Bucao C."/>
            <person name="Bouchez O."/>
            <person name="Gislard M."/>
            <person name="Lluch J."/>
            <person name="Milhes M."/>
            <person name="Lampietro C."/>
            <person name="Lopez Roques C."/>
            <person name="Donnadieu C."/>
            <person name="Braasch I."/>
            <person name="Desvignes T."/>
            <person name="Postlethwait J."/>
            <person name="Bobe J."/>
            <person name="Guiguen Y."/>
        </authorList>
    </citation>
    <scope>NUCLEOTIDE SEQUENCE</scope>
    <source>
        <strain evidence="14">M-15738</strain>
        <tissue evidence="14">Blood</tissue>
    </source>
</reference>
<dbReference type="PANTHER" id="PTHR44899">
    <property type="entry name" value="CAMK FAMILY PROTEIN KINASE"/>
    <property type="match status" value="1"/>
</dbReference>
<feature type="region of interest" description="Disordered" evidence="11">
    <location>
        <begin position="386"/>
        <end position="405"/>
    </location>
</feature>
<name>A0AAV6FIP2_9TELE</name>
<sequence>MGSQSSVLQQHGFTLVRQEGGASLVKSQEGHQYVVREVNKNSEDVFTVKEILKSLQHPHVIGHQKSFKDGGTFYVLVDYFEENLSKKMKAKQERGEQFSEKESMDYFVKICMALKHLHSNNTVHRDIRPQNILFSEFGTVCLGELPEIKERAGVESDSTGELTNIPPEILKGDSYHDKSDIWSLGCLLYEMCMMKSAFTTESAVNLVPKILSGSYEPLPETFSKSLHQLLSDVLQTDPELRPSAQEILWRPFVIAYLTAQSERTVAELQESLQKLRALADGLENVHFGTTVGSLTGGVIGAAGGITSIVGLILAPFTLGASLIVTGVGVGIAVAGGATAGVSNITNMVNQSTDRYNVKNVIREFQEKMNSVVVSLQHICEGLEALNDSGSAEDGNDPSTGTTGSMAKAGVRLGRGLGAIPELVRLAQVANVGRVAAQTARAIRVAEVATGIFSAFFLAVDVFFIAMDAKEIHNIRQTRAEKAASDDPVRLKMLEVAGDTGDAQELMDTMELREADSMTELQPSAAGEAKPEVKSETMRFVLQIRETAAQLQDSLDELSDIITFIPKVEAYSL</sequence>
<evidence type="ECO:0000256" key="7">
    <source>
        <dbReference type="ARBA" id="ARBA00022840"/>
    </source>
</evidence>
<dbReference type="PROSITE" id="PS50011">
    <property type="entry name" value="PROTEIN_KINASE_DOM"/>
    <property type="match status" value="1"/>
</dbReference>
<feature type="transmembrane region" description="Helical" evidence="12">
    <location>
        <begin position="447"/>
        <end position="466"/>
    </location>
</feature>
<dbReference type="GO" id="GO:0008289">
    <property type="term" value="F:lipid binding"/>
    <property type="evidence" value="ECO:0007669"/>
    <property type="project" value="InterPro"/>
</dbReference>
<dbReference type="GO" id="GO:0006869">
    <property type="term" value="P:lipid transport"/>
    <property type="evidence" value="ECO:0007669"/>
    <property type="project" value="InterPro"/>
</dbReference>
<dbReference type="GO" id="GO:0004674">
    <property type="term" value="F:protein serine/threonine kinase activity"/>
    <property type="evidence" value="ECO:0007669"/>
    <property type="project" value="UniProtKB-KW"/>
</dbReference>
<dbReference type="SUPFAM" id="SSF56112">
    <property type="entry name" value="Protein kinase-like (PK-like)"/>
    <property type="match status" value="1"/>
</dbReference>
<dbReference type="InterPro" id="IPR020635">
    <property type="entry name" value="Tyr_kinase_cat_dom"/>
</dbReference>
<dbReference type="GO" id="GO:0004713">
    <property type="term" value="F:protein tyrosine kinase activity"/>
    <property type="evidence" value="ECO:0007669"/>
    <property type="project" value="InterPro"/>
</dbReference>
<dbReference type="Proteomes" id="UP000823561">
    <property type="component" value="Chromosome 24"/>
</dbReference>
<evidence type="ECO:0000313" key="14">
    <source>
        <dbReference type="EMBL" id="KAG5261172.1"/>
    </source>
</evidence>